<comment type="subcellular location">
    <subcellularLocation>
        <location evidence="2">Membrane</location>
        <topology evidence="2">Multi-pass membrane protein</topology>
    </subcellularLocation>
</comment>
<evidence type="ECO:0000256" key="8">
    <source>
        <dbReference type="ARBA" id="ARBA00022679"/>
    </source>
</evidence>
<comment type="caution">
    <text evidence="19">The sequence shown here is derived from an EMBL/GenBank/DDBJ whole genome shotgun (WGS) entry which is preliminary data.</text>
</comment>
<dbReference type="PANTHER" id="PTHR13773">
    <property type="entry name" value="PHOSPHATIDATE CYTIDYLYLTRANSFERASE"/>
    <property type="match status" value="1"/>
</dbReference>
<comment type="pathway">
    <text evidence="3 16">Phospholipid metabolism; CDP-diacylglycerol biosynthesis; CDP-diacylglycerol from sn-glycerol 3-phosphate: step 3/3.</text>
</comment>
<dbReference type="Pfam" id="PF01148">
    <property type="entry name" value="CTP_transf_1"/>
    <property type="match status" value="2"/>
</dbReference>
<keyword evidence="7" id="KW-0444">Lipid biosynthesis</keyword>
<evidence type="ECO:0000256" key="18">
    <source>
        <dbReference type="SAM" id="Phobius"/>
    </source>
</evidence>
<comment type="pathway">
    <text evidence="4">Lipid metabolism.</text>
</comment>
<dbReference type="Proteomes" id="UP000789508">
    <property type="component" value="Unassembled WGS sequence"/>
</dbReference>
<evidence type="ECO:0000256" key="13">
    <source>
        <dbReference type="ARBA" id="ARBA00023136"/>
    </source>
</evidence>
<dbReference type="GO" id="GO:0008654">
    <property type="term" value="P:phospholipid biosynthetic process"/>
    <property type="evidence" value="ECO:0007669"/>
    <property type="project" value="UniProtKB-KW"/>
</dbReference>
<keyword evidence="10 16" id="KW-0548">Nucleotidyltransferase</keyword>
<dbReference type="EMBL" id="CAJVPS010001926">
    <property type="protein sequence ID" value="CAG8554662.1"/>
    <property type="molecule type" value="Genomic_DNA"/>
</dbReference>
<protein>
    <recommendedName>
        <fullName evidence="6 16">Phosphatidate cytidylyltransferase</fullName>
        <ecNumber evidence="6 16">2.7.7.41</ecNumber>
    </recommendedName>
</protein>
<evidence type="ECO:0000256" key="14">
    <source>
        <dbReference type="ARBA" id="ARBA00023209"/>
    </source>
</evidence>
<evidence type="ECO:0000256" key="5">
    <source>
        <dbReference type="ARBA" id="ARBA00010185"/>
    </source>
</evidence>
<feature type="transmembrane region" description="Helical" evidence="18">
    <location>
        <begin position="61"/>
        <end position="93"/>
    </location>
</feature>
<evidence type="ECO:0000256" key="11">
    <source>
        <dbReference type="ARBA" id="ARBA00022989"/>
    </source>
</evidence>
<keyword evidence="15" id="KW-1208">Phospholipid metabolism</keyword>
<evidence type="ECO:0000256" key="7">
    <source>
        <dbReference type="ARBA" id="ARBA00022516"/>
    </source>
</evidence>
<sequence>MTKKRRGGKGSETHSQSGENSDELHTKVNGVSTEEDANARVSEKNITAKAKNWRNMIQRTIWTFIMIGGFFAAIAAGHMWVIMLVVAIQTMVYKEVIALGVPSKEQKLPWFRTLNWFILPVSLVICNDIFAYVCGKLFGKKIFGNRMLLKLSPNKTFEGFVGAWICTIIFGLLWAHLLMRWNYMICPVKDLSANVFAELNCDINPVFIPQQYVLKPWLAGLFRRITHSDIRSVWIAPLQWHVFVMACFASSIAPFGGYFASGLKRALGRKDWGDSIPGHGGITDRMDCQFLMGMFSYMYYQSFIKTYAHKCISISTGSILELVVNDLESSSQLELYHNLQQYLFGQGLLDE</sequence>
<accession>A0A9N9B896</accession>
<dbReference type="OrthoDB" id="10260889at2759"/>
<feature type="region of interest" description="Disordered" evidence="17">
    <location>
        <begin position="1"/>
        <end position="28"/>
    </location>
</feature>
<gene>
    <name evidence="19" type="ORF">ALEPTO_LOCUS6050</name>
</gene>
<dbReference type="EC" id="2.7.7.41" evidence="6 16"/>
<evidence type="ECO:0000256" key="9">
    <source>
        <dbReference type="ARBA" id="ARBA00022692"/>
    </source>
</evidence>
<evidence type="ECO:0000256" key="6">
    <source>
        <dbReference type="ARBA" id="ARBA00012487"/>
    </source>
</evidence>
<keyword evidence="12" id="KW-0443">Lipid metabolism</keyword>
<evidence type="ECO:0000256" key="2">
    <source>
        <dbReference type="ARBA" id="ARBA00004141"/>
    </source>
</evidence>
<evidence type="ECO:0000256" key="15">
    <source>
        <dbReference type="ARBA" id="ARBA00023264"/>
    </source>
</evidence>
<dbReference type="InterPro" id="IPR016720">
    <property type="entry name" value="PC_Trfase_euk"/>
</dbReference>
<keyword evidence="14" id="KW-0594">Phospholipid biosynthesis</keyword>
<evidence type="ECO:0000313" key="19">
    <source>
        <dbReference type="EMBL" id="CAG8554662.1"/>
    </source>
</evidence>
<dbReference type="PANTHER" id="PTHR13773:SF8">
    <property type="entry name" value="PHOSPHATIDATE CYTIDYLYLTRANSFERASE, PHOTORECEPTOR-SPECIFIC"/>
    <property type="match status" value="1"/>
</dbReference>
<dbReference type="PROSITE" id="PS01315">
    <property type="entry name" value="CDS"/>
    <property type="match status" value="1"/>
</dbReference>
<keyword evidence="8 16" id="KW-0808">Transferase</keyword>
<keyword evidence="11 18" id="KW-1133">Transmembrane helix</keyword>
<comment type="catalytic activity">
    <reaction evidence="1 16">
        <text>a 1,2-diacyl-sn-glycero-3-phosphate + CTP + H(+) = a CDP-1,2-diacyl-sn-glycerol + diphosphate</text>
        <dbReference type="Rhea" id="RHEA:16229"/>
        <dbReference type="ChEBI" id="CHEBI:15378"/>
        <dbReference type="ChEBI" id="CHEBI:33019"/>
        <dbReference type="ChEBI" id="CHEBI:37563"/>
        <dbReference type="ChEBI" id="CHEBI:58332"/>
        <dbReference type="ChEBI" id="CHEBI:58608"/>
        <dbReference type="EC" id="2.7.7.41"/>
    </reaction>
</comment>
<evidence type="ECO:0000256" key="12">
    <source>
        <dbReference type="ARBA" id="ARBA00023098"/>
    </source>
</evidence>
<dbReference type="AlphaFoldDB" id="A0A9N9B896"/>
<dbReference type="GO" id="GO:0005789">
    <property type="term" value="C:endoplasmic reticulum membrane"/>
    <property type="evidence" value="ECO:0007669"/>
    <property type="project" value="TreeGrafter"/>
</dbReference>
<dbReference type="InterPro" id="IPR000374">
    <property type="entry name" value="PC_trans"/>
</dbReference>
<evidence type="ECO:0000256" key="4">
    <source>
        <dbReference type="ARBA" id="ARBA00005189"/>
    </source>
</evidence>
<keyword evidence="20" id="KW-1185">Reference proteome</keyword>
<keyword evidence="9 16" id="KW-0812">Transmembrane</keyword>
<evidence type="ECO:0000256" key="10">
    <source>
        <dbReference type="ARBA" id="ARBA00022695"/>
    </source>
</evidence>
<proteinExistence type="inferred from homology"/>
<evidence type="ECO:0000256" key="17">
    <source>
        <dbReference type="SAM" id="MobiDB-lite"/>
    </source>
</evidence>
<comment type="similarity">
    <text evidence="5 16">Belongs to the CDS family.</text>
</comment>
<name>A0A9N9B896_9GLOM</name>
<feature type="transmembrane region" description="Helical" evidence="18">
    <location>
        <begin position="113"/>
        <end position="135"/>
    </location>
</feature>
<feature type="transmembrane region" description="Helical" evidence="18">
    <location>
        <begin position="238"/>
        <end position="260"/>
    </location>
</feature>
<feature type="transmembrane region" description="Helical" evidence="18">
    <location>
        <begin position="156"/>
        <end position="175"/>
    </location>
</feature>
<dbReference type="GO" id="GO:0004605">
    <property type="term" value="F:phosphatidate cytidylyltransferase activity"/>
    <property type="evidence" value="ECO:0007669"/>
    <property type="project" value="UniProtKB-EC"/>
</dbReference>
<organism evidence="19 20">
    <name type="scientific">Ambispora leptoticha</name>
    <dbReference type="NCBI Taxonomy" id="144679"/>
    <lineage>
        <taxon>Eukaryota</taxon>
        <taxon>Fungi</taxon>
        <taxon>Fungi incertae sedis</taxon>
        <taxon>Mucoromycota</taxon>
        <taxon>Glomeromycotina</taxon>
        <taxon>Glomeromycetes</taxon>
        <taxon>Archaeosporales</taxon>
        <taxon>Ambisporaceae</taxon>
        <taxon>Ambispora</taxon>
    </lineage>
</organism>
<evidence type="ECO:0000256" key="1">
    <source>
        <dbReference type="ARBA" id="ARBA00001698"/>
    </source>
</evidence>
<keyword evidence="13 18" id="KW-0472">Membrane</keyword>
<evidence type="ECO:0000256" key="3">
    <source>
        <dbReference type="ARBA" id="ARBA00005119"/>
    </source>
</evidence>
<reference evidence="19" key="1">
    <citation type="submission" date="2021-06" db="EMBL/GenBank/DDBJ databases">
        <authorList>
            <person name="Kallberg Y."/>
            <person name="Tangrot J."/>
            <person name="Rosling A."/>
        </authorList>
    </citation>
    <scope>NUCLEOTIDE SEQUENCE</scope>
    <source>
        <strain evidence="19">FL130A</strain>
    </source>
</reference>
<evidence type="ECO:0000313" key="20">
    <source>
        <dbReference type="Proteomes" id="UP000789508"/>
    </source>
</evidence>
<evidence type="ECO:0000256" key="16">
    <source>
        <dbReference type="RuleBase" id="RU003938"/>
    </source>
</evidence>